<feature type="region of interest" description="Disordered" evidence="1">
    <location>
        <begin position="540"/>
        <end position="569"/>
    </location>
</feature>
<dbReference type="EMBL" id="JTDE01004296">
    <property type="protein sequence ID" value="KAF7255115.1"/>
    <property type="molecule type" value="Genomic_DNA"/>
</dbReference>
<keyword evidence="2" id="KW-1133">Transmembrane helix</keyword>
<dbReference type="PANTHER" id="PTHR11360:SF284">
    <property type="entry name" value="EG:103B4.3 PROTEIN-RELATED"/>
    <property type="match status" value="1"/>
</dbReference>
<feature type="transmembrane region" description="Helical" evidence="2">
    <location>
        <begin position="130"/>
        <end position="148"/>
    </location>
</feature>
<feature type="transmembrane region" description="Helical" evidence="2">
    <location>
        <begin position="155"/>
        <end position="181"/>
    </location>
</feature>
<feature type="transmembrane region" description="Helical" evidence="2">
    <location>
        <begin position="22"/>
        <end position="48"/>
    </location>
</feature>
<dbReference type="Proteomes" id="UP000822476">
    <property type="component" value="Unassembled WGS sequence"/>
</dbReference>
<dbReference type="GO" id="GO:0008028">
    <property type="term" value="F:monocarboxylic acid transmembrane transporter activity"/>
    <property type="evidence" value="ECO:0007669"/>
    <property type="project" value="TreeGrafter"/>
</dbReference>
<feature type="region of interest" description="Disordered" evidence="1">
    <location>
        <begin position="385"/>
        <end position="408"/>
    </location>
</feature>
<keyword evidence="2" id="KW-0812">Transmembrane</keyword>
<dbReference type="Pfam" id="PF07690">
    <property type="entry name" value="MFS_1"/>
    <property type="match status" value="1"/>
</dbReference>
<feature type="transmembrane region" description="Helical" evidence="2">
    <location>
        <begin position="187"/>
        <end position="207"/>
    </location>
</feature>
<feature type="region of interest" description="Disordered" evidence="1">
    <location>
        <begin position="631"/>
        <end position="654"/>
    </location>
</feature>
<evidence type="ECO:0000313" key="4">
    <source>
        <dbReference type="Proteomes" id="UP000822476"/>
    </source>
</evidence>
<dbReference type="InterPro" id="IPR050327">
    <property type="entry name" value="Proton-linked_MCT"/>
</dbReference>
<organism evidence="3 4">
    <name type="scientific">Paragonimus skrjabini miyazakii</name>
    <dbReference type="NCBI Taxonomy" id="59628"/>
    <lineage>
        <taxon>Eukaryota</taxon>
        <taxon>Metazoa</taxon>
        <taxon>Spiralia</taxon>
        <taxon>Lophotrochozoa</taxon>
        <taxon>Platyhelminthes</taxon>
        <taxon>Trematoda</taxon>
        <taxon>Digenea</taxon>
        <taxon>Plagiorchiida</taxon>
        <taxon>Troglotremata</taxon>
        <taxon>Troglotrematidae</taxon>
        <taxon>Paragonimus</taxon>
    </lineage>
</organism>
<accession>A0A8S9YJX9</accession>
<dbReference type="InterPro" id="IPR011701">
    <property type="entry name" value="MFS"/>
</dbReference>
<dbReference type="Gene3D" id="1.20.1250.20">
    <property type="entry name" value="MFS general substrate transporter like domains"/>
    <property type="match status" value="1"/>
</dbReference>
<evidence type="ECO:0008006" key="5">
    <source>
        <dbReference type="Google" id="ProtNLM"/>
    </source>
</evidence>
<proteinExistence type="predicted"/>
<protein>
    <recommendedName>
        <fullName evidence="5">Monocarboxylate transporter</fullName>
    </recommendedName>
</protein>
<feature type="transmembrane region" description="Helical" evidence="2">
    <location>
        <begin position="98"/>
        <end position="118"/>
    </location>
</feature>
<feature type="transmembrane region" description="Helical" evidence="2">
    <location>
        <begin position="219"/>
        <end position="237"/>
    </location>
</feature>
<dbReference type="OrthoDB" id="6499973at2759"/>
<feature type="compositionally biased region" description="Polar residues" evidence="1">
    <location>
        <begin position="550"/>
        <end position="569"/>
    </location>
</feature>
<reference evidence="3" key="1">
    <citation type="submission" date="2019-07" db="EMBL/GenBank/DDBJ databases">
        <title>Annotation for the trematode Paragonimus miyazaki's.</title>
        <authorList>
            <person name="Choi Y.-J."/>
        </authorList>
    </citation>
    <scope>NUCLEOTIDE SEQUENCE</scope>
    <source>
        <strain evidence="3">Japan</strain>
    </source>
</reference>
<evidence type="ECO:0000256" key="1">
    <source>
        <dbReference type="SAM" id="MobiDB-lite"/>
    </source>
</evidence>
<feature type="non-terminal residue" evidence="3">
    <location>
        <position position="1"/>
    </location>
</feature>
<dbReference type="AlphaFoldDB" id="A0A8S9YJX9"/>
<evidence type="ECO:0000256" key="2">
    <source>
        <dbReference type="SAM" id="Phobius"/>
    </source>
</evidence>
<comment type="caution">
    <text evidence="3">The sequence shown here is derived from an EMBL/GenBank/DDBJ whole genome shotgun (WGS) entry which is preliminary data.</text>
</comment>
<evidence type="ECO:0000313" key="3">
    <source>
        <dbReference type="EMBL" id="KAF7255115.1"/>
    </source>
</evidence>
<sequence>FSSTFFPHPDLTNPEAPPDGGWGWIVVLSSFCCMILVDGVSLSYGLLLSPQCGYSSLKVTAPSPGLIQSTRERILRPKFGSCVPISELGEAMDTQSRALLLTPGALLLGVYLLLGPLISALTNQFDFRPVAMTGAALSTIALLLASFADNIEQLIAAFGLLGGIGFALIYLPAIATVGHWFQQQRPLAVGLALCGSGVGCLLGAQAVPRLVDWFTWRGTLILMAAASFQCMSVIVLFRPLEVHMRISQVQRVKRAEREAARIAAAARRAEAERMLFEARQRKRLAAAKMAAAQQLEYQKQLQQKQQQLVRARLSANTIMVGSIPKADLKRTEGMLQARGGALHRGSGARPRMGTVITRSGRGGRVIAVNPPGHVVVGLNSARSHATTSGGWLRNRTNSGRGSQGKPAAGRRVVVYRGSIMQRIIEEKRRQRTISVGSLDGMVITRDNELIAASQAPNYDRPLLSCAAINRISEAVARKIEVKMQQLQPTTIDGQGNSTGGTGAPTQIGSRLGLSRSQLRVNLPLVVQEYIHSQLSLSFQQQHQIQPPPSYRQSTSFIGPPSTVGQPRPSSLTDQVVASEQELTVCPNPPITTSIDVAATDVPAGYSTPAKGTNPPVIASYMNWTSSNQLEPSAPISGLPNDTADQPPAPANSVSKPLQLNDVICSSTCPSEVSSYTDLHVWDEILMFILFLW</sequence>
<feature type="compositionally biased region" description="Polar residues" evidence="1">
    <location>
        <begin position="385"/>
        <end position="400"/>
    </location>
</feature>
<dbReference type="PANTHER" id="PTHR11360">
    <property type="entry name" value="MONOCARBOXYLATE TRANSPORTER"/>
    <property type="match status" value="1"/>
</dbReference>
<dbReference type="SUPFAM" id="SSF103473">
    <property type="entry name" value="MFS general substrate transporter"/>
    <property type="match status" value="1"/>
</dbReference>
<keyword evidence="2" id="KW-0472">Membrane</keyword>
<name>A0A8S9YJX9_9TREM</name>
<dbReference type="InterPro" id="IPR036259">
    <property type="entry name" value="MFS_trans_sf"/>
</dbReference>
<keyword evidence="4" id="KW-1185">Reference proteome</keyword>
<gene>
    <name evidence="3" type="ORF">EG68_09572</name>
</gene>